<sequence>MSSSERKSHSVPWEDLTYTAFQIGVYERHVDHLLVLPDRTLFKGKKADHFFSCRPHVIVKGTPFRPRDNLTCGPLGFRLVLQLFNVRARTYAQTTLILITTHKRRVSSSTPLPIIMGADEHQTFPSAQAQYYGSQPSSTPAPVCDMQQVPLSYQQPAAPHTSVLMKEETTPQREPKKKVSWEEAERLLNYEPEDGITHLVNKIHYWSHRAGLIFVMVLLIPFIPFSSFGLGMMEMTLSLVIRPWTTVLDALWSRMNWKTAIFYYVLTASLIIMAGLASIRHFY</sequence>
<protein>
    <submittedName>
        <fullName evidence="2">Uncharacterized protein</fullName>
    </submittedName>
</protein>
<feature type="transmembrane region" description="Helical" evidence="1">
    <location>
        <begin position="212"/>
        <end position="241"/>
    </location>
</feature>
<dbReference type="InParanoid" id="A0A2P6N223"/>
<evidence type="ECO:0000313" key="3">
    <source>
        <dbReference type="Proteomes" id="UP000241769"/>
    </source>
</evidence>
<keyword evidence="1" id="KW-0812">Transmembrane</keyword>
<organism evidence="2 3">
    <name type="scientific">Planoprotostelium fungivorum</name>
    <dbReference type="NCBI Taxonomy" id="1890364"/>
    <lineage>
        <taxon>Eukaryota</taxon>
        <taxon>Amoebozoa</taxon>
        <taxon>Evosea</taxon>
        <taxon>Variosea</taxon>
        <taxon>Cavosteliida</taxon>
        <taxon>Cavosteliaceae</taxon>
        <taxon>Planoprotostelium</taxon>
    </lineage>
</organism>
<keyword evidence="3" id="KW-1185">Reference proteome</keyword>
<reference evidence="2 3" key="1">
    <citation type="journal article" date="2018" name="Genome Biol. Evol.">
        <title>Multiple Roots of Fruiting Body Formation in Amoebozoa.</title>
        <authorList>
            <person name="Hillmann F."/>
            <person name="Forbes G."/>
            <person name="Novohradska S."/>
            <person name="Ferling I."/>
            <person name="Riege K."/>
            <person name="Groth M."/>
            <person name="Westermann M."/>
            <person name="Marz M."/>
            <person name="Spaller T."/>
            <person name="Winckler T."/>
            <person name="Schaap P."/>
            <person name="Glockner G."/>
        </authorList>
    </citation>
    <scope>NUCLEOTIDE SEQUENCE [LARGE SCALE GENOMIC DNA]</scope>
    <source>
        <strain evidence="2 3">Jena</strain>
    </source>
</reference>
<keyword evidence="1" id="KW-1133">Transmembrane helix</keyword>
<name>A0A2P6N223_9EUKA</name>
<keyword evidence="1" id="KW-0472">Membrane</keyword>
<feature type="transmembrane region" description="Helical" evidence="1">
    <location>
        <begin position="261"/>
        <end position="279"/>
    </location>
</feature>
<dbReference type="Proteomes" id="UP000241769">
    <property type="component" value="Unassembled WGS sequence"/>
</dbReference>
<dbReference type="EMBL" id="MDYQ01000248">
    <property type="protein sequence ID" value="PRP77980.1"/>
    <property type="molecule type" value="Genomic_DNA"/>
</dbReference>
<comment type="caution">
    <text evidence="2">The sequence shown here is derived from an EMBL/GenBank/DDBJ whole genome shotgun (WGS) entry which is preliminary data.</text>
</comment>
<evidence type="ECO:0000313" key="2">
    <source>
        <dbReference type="EMBL" id="PRP77980.1"/>
    </source>
</evidence>
<gene>
    <name evidence="2" type="ORF">PROFUN_14100</name>
</gene>
<dbReference type="AlphaFoldDB" id="A0A2P6N223"/>
<evidence type="ECO:0000256" key="1">
    <source>
        <dbReference type="SAM" id="Phobius"/>
    </source>
</evidence>
<accession>A0A2P6N223</accession>
<proteinExistence type="predicted"/>